<accession>A0ABV9BEU5</accession>
<protein>
    <submittedName>
        <fullName evidence="1">Endonuclease domain-containing protein</fullName>
    </submittedName>
</protein>
<dbReference type="GO" id="GO:0004519">
    <property type="term" value="F:endonuclease activity"/>
    <property type="evidence" value="ECO:0007669"/>
    <property type="project" value="UniProtKB-KW"/>
</dbReference>
<name>A0ABV9BEU5_9ACTN</name>
<evidence type="ECO:0000313" key="1">
    <source>
        <dbReference type="EMBL" id="MFC4512542.1"/>
    </source>
</evidence>
<dbReference type="SUPFAM" id="SSF54060">
    <property type="entry name" value="His-Me finger endonucleases"/>
    <property type="match status" value="1"/>
</dbReference>
<sequence>MPYRTRPPGKLYTCACCGEKKPIGNMRYPGSAKGKAPSTCADCRTKNPGQSWCDDHGAFHPVSEFIAYGAGRPGYWSFCRAADEMRKSRKRQLPNRACPSCQRSRETWFFRGGRSKAAVCRDCEDSHPGQSWCLDCAKWMDQAEFTLLKAGAYRASRCRPCRAANSHGTTVAQLLEVQGTDAPECAACGATEDLKVDHDHSCCPTSRSCGKCVRGYLCNPCNTAEGLLKTPERALALAAYMQRMARREGKPDLAAIA</sequence>
<dbReference type="InterPro" id="IPR038563">
    <property type="entry name" value="Endonuclease_7_sf"/>
</dbReference>
<keyword evidence="2" id="KW-1185">Reference proteome</keyword>
<dbReference type="Proteomes" id="UP001595990">
    <property type="component" value="Unassembled WGS sequence"/>
</dbReference>
<keyword evidence="1" id="KW-0378">Hydrolase</keyword>
<dbReference type="EMBL" id="JBHSFS010000002">
    <property type="protein sequence ID" value="MFC4512542.1"/>
    <property type="molecule type" value="Genomic_DNA"/>
</dbReference>
<proteinExistence type="predicted"/>
<dbReference type="RefSeq" id="WP_417922461.1">
    <property type="nucleotide sequence ID" value="NZ_JBHSFS010000002.1"/>
</dbReference>
<comment type="caution">
    <text evidence="1">The sequence shown here is derived from an EMBL/GenBank/DDBJ whole genome shotgun (WGS) entry which is preliminary data.</text>
</comment>
<dbReference type="Gene3D" id="3.40.1800.10">
    <property type="entry name" value="His-Me finger endonucleases"/>
    <property type="match status" value="1"/>
</dbReference>
<dbReference type="InterPro" id="IPR044925">
    <property type="entry name" value="His-Me_finger_sf"/>
</dbReference>
<dbReference type="Pfam" id="PF02945">
    <property type="entry name" value="Endonuclease_7"/>
    <property type="match status" value="1"/>
</dbReference>
<organism evidence="1 2">
    <name type="scientific">Streptomyces ehimensis</name>
    <dbReference type="NCBI Taxonomy" id="68195"/>
    <lineage>
        <taxon>Bacteria</taxon>
        <taxon>Bacillati</taxon>
        <taxon>Actinomycetota</taxon>
        <taxon>Actinomycetes</taxon>
        <taxon>Kitasatosporales</taxon>
        <taxon>Streptomycetaceae</taxon>
        <taxon>Streptomyces</taxon>
    </lineage>
</organism>
<dbReference type="InterPro" id="IPR004211">
    <property type="entry name" value="Endonuclease_7"/>
</dbReference>
<gene>
    <name evidence="1" type="ORF">ACFPEN_06300</name>
</gene>
<keyword evidence="1" id="KW-0255">Endonuclease</keyword>
<evidence type="ECO:0000313" key="2">
    <source>
        <dbReference type="Proteomes" id="UP001595990"/>
    </source>
</evidence>
<keyword evidence="1" id="KW-0540">Nuclease</keyword>
<reference evidence="2" key="1">
    <citation type="journal article" date="2019" name="Int. J. Syst. Evol. Microbiol.">
        <title>The Global Catalogue of Microorganisms (GCM) 10K type strain sequencing project: providing services to taxonomists for standard genome sequencing and annotation.</title>
        <authorList>
            <consortium name="The Broad Institute Genomics Platform"/>
            <consortium name="The Broad Institute Genome Sequencing Center for Infectious Disease"/>
            <person name="Wu L."/>
            <person name="Ma J."/>
        </authorList>
    </citation>
    <scope>NUCLEOTIDE SEQUENCE [LARGE SCALE GENOMIC DNA]</scope>
    <source>
        <strain evidence="2">CECT 8064</strain>
    </source>
</reference>